<evidence type="ECO:0000256" key="14">
    <source>
        <dbReference type="ARBA" id="ARBA00038036"/>
    </source>
</evidence>
<dbReference type="PANTHER" id="PTHR34265">
    <property type="entry name" value="TYPE III PANTOTHENATE KINASE"/>
    <property type="match status" value="1"/>
</dbReference>
<dbReference type="InterPro" id="IPR004619">
    <property type="entry name" value="Type_III_PanK"/>
</dbReference>
<proteinExistence type="inferred from homology"/>
<dbReference type="GO" id="GO:0046872">
    <property type="term" value="F:metal ion binding"/>
    <property type="evidence" value="ECO:0007669"/>
    <property type="project" value="UniProtKB-KW"/>
</dbReference>
<evidence type="ECO:0000256" key="8">
    <source>
        <dbReference type="ARBA" id="ARBA00022679"/>
    </source>
</evidence>
<accession>A0A2W7IBW7</accession>
<feature type="binding site" evidence="16">
    <location>
        <position position="121"/>
    </location>
    <ligand>
        <name>ATP</name>
        <dbReference type="ChEBI" id="CHEBI:30616"/>
    </ligand>
</feature>
<feature type="active site" description="Proton acceptor" evidence="16">
    <location>
        <position position="97"/>
    </location>
</feature>
<keyword evidence="11 16" id="KW-0067">ATP-binding</keyword>
<dbReference type="AlphaFoldDB" id="A0A2W7IBW7"/>
<evidence type="ECO:0000256" key="15">
    <source>
        <dbReference type="ARBA" id="ARBA00040883"/>
    </source>
</evidence>
<dbReference type="UniPathway" id="UPA00241">
    <property type="reaction ID" value="UER00352"/>
</dbReference>
<dbReference type="NCBIfam" id="NF009853">
    <property type="entry name" value="PRK13320.1-5"/>
    <property type="match status" value="1"/>
</dbReference>
<evidence type="ECO:0000256" key="11">
    <source>
        <dbReference type="ARBA" id="ARBA00022840"/>
    </source>
</evidence>
<evidence type="ECO:0000256" key="12">
    <source>
        <dbReference type="ARBA" id="ARBA00022958"/>
    </source>
</evidence>
<dbReference type="InterPro" id="IPR043129">
    <property type="entry name" value="ATPase_NBD"/>
</dbReference>
<dbReference type="HAMAP" id="MF_01274">
    <property type="entry name" value="Pantothen_kinase_3"/>
    <property type="match status" value="1"/>
</dbReference>
<keyword evidence="12 16" id="KW-0630">Potassium</keyword>
<comment type="cofactor">
    <cofactor evidence="2">
        <name>K(+)</name>
        <dbReference type="ChEBI" id="CHEBI:29103"/>
    </cofactor>
</comment>
<evidence type="ECO:0000256" key="6">
    <source>
        <dbReference type="ARBA" id="ARBA00012102"/>
    </source>
</evidence>
<evidence type="ECO:0000256" key="2">
    <source>
        <dbReference type="ARBA" id="ARBA00001958"/>
    </source>
</evidence>
<dbReference type="GO" id="GO:0005524">
    <property type="term" value="F:ATP binding"/>
    <property type="evidence" value="ECO:0007669"/>
    <property type="project" value="UniProtKB-UniRule"/>
</dbReference>
<dbReference type="SUPFAM" id="SSF53067">
    <property type="entry name" value="Actin-like ATPase domain"/>
    <property type="match status" value="2"/>
</dbReference>
<feature type="binding site" evidence="16">
    <location>
        <position position="175"/>
    </location>
    <ligand>
        <name>substrate</name>
    </ligand>
</feature>
<keyword evidence="18" id="KW-1185">Reference proteome</keyword>
<dbReference type="EMBL" id="QKYV01000001">
    <property type="protein sequence ID" value="PZW43879.1"/>
    <property type="molecule type" value="Genomic_DNA"/>
</dbReference>
<comment type="caution">
    <text evidence="17">The sequence shown here is derived from an EMBL/GenBank/DDBJ whole genome shotgun (WGS) entry which is preliminary data.</text>
</comment>
<keyword evidence="13 16" id="KW-0173">Coenzyme A biosynthesis</keyword>
<dbReference type="Gene3D" id="3.30.420.40">
    <property type="match status" value="2"/>
</dbReference>
<comment type="similarity">
    <text evidence="14 16">Belongs to the type III pantothenate kinase family.</text>
</comment>
<evidence type="ECO:0000256" key="3">
    <source>
        <dbReference type="ARBA" id="ARBA00004496"/>
    </source>
</evidence>
<organism evidence="17 18">
    <name type="scientific">Mesonia algae</name>
    <dbReference type="NCBI Taxonomy" id="213248"/>
    <lineage>
        <taxon>Bacteria</taxon>
        <taxon>Pseudomonadati</taxon>
        <taxon>Bacteroidota</taxon>
        <taxon>Flavobacteriia</taxon>
        <taxon>Flavobacteriales</taxon>
        <taxon>Flavobacteriaceae</taxon>
        <taxon>Mesonia</taxon>
    </lineage>
</organism>
<feature type="binding site" evidence="16">
    <location>
        <position position="118"/>
    </location>
    <ligand>
        <name>K(+)</name>
        <dbReference type="ChEBI" id="CHEBI:29103"/>
    </ligand>
</feature>
<evidence type="ECO:0000313" key="17">
    <source>
        <dbReference type="EMBL" id="PZW43879.1"/>
    </source>
</evidence>
<dbReference type="GO" id="GO:0015937">
    <property type="term" value="P:coenzyme A biosynthetic process"/>
    <property type="evidence" value="ECO:0007669"/>
    <property type="project" value="UniProtKB-UniRule"/>
</dbReference>
<feature type="binding site" evidence="16">
    <location>
        <position position="88"/>
    </location>
    <ligand>
        <name>substrate</name>
    </ligand>
</feature>
<feature type="binding site" evidence="16">
    <location>
        <begin position="95"/>
        <end position="98"/>
    </location>
    <ligand>
        <name>substrate</name>
    </ligand>
</feature>
<sequence>MGNLTIDIGNTLAKVAVFEHGEEIYFKTCTLENFSEKLKNILKEHPQTSNLIISSVSKDVKILLEEVPKHIQVFELSATTPVPFRNLYKTPHSLGIDRIALVVGAVKEFLDKDVLIIDAGTCITYDIVTKKKEYLGGIISPGINMRLQAMHNFTSKLPLVSINEKINVNITGTTTQENLEIGAVMGTVMEIDGFIDRYKLQYQDLTVILTGGDSQLLSKKVKNSIFAPYNFLLKGLNHILEFNTTK</sequence>
<evidence type="ECO:0000256" key="1">
    <source>
        <dbReference type="ARBA" id="ARBA00001206"/>
    </source>
</evidence>
<dbReference type="Proteomes" id="UP000249542">
    <property type="component" value="Unassembled WGS sequence"/>
</dbReference>
<protein>
    <recommendedName>
        <fullName evidence="15 16">Type III pantothenate kinase</fullName>
        <ecNumber evidence="6 16">2.7.1.33</ecNumber>
    </recommendedName>
    <alternativeName>
        <fullName evidence="16">PanK-III</fullName>
    </alternativeName>
    <alternativeName>
        <fullName evidence="16">Pantothenic acid kinase</fullName>
    </alternativeName>
</protein>
<evidence type="ECO:0000313" key="18">
    <source>
        <dbReference type="Proteomes" id="UP000249542"/>
    </source>
</evidence>
<keyword evidence="8 16" id="KW-0808">Transferase</keyword>
<gene>
    <name evidence="16" type="primary">coaX</name>
    <name evidence="17" type="ORF">LX95_00205</name>
</gene>
<name>A0A2W7IBW7_9FLAO</name>
<reference evidence="17 18" key="1">
    <citation type="submission" date="2018-06" db="EMBL/GenBank/DDBJ databases">
        <title>Genomic Encyclopedia of Archaeal and Bacterial Type Strains, Phase II (KMG-II): from individual species to whole genera.</title>
        <authorList>
            <person name="Goeker M."/>
        </authorList>
    </citation>
    <scope>NUCLEOTIDE SEQUENCE [LARGE SCALE GENOMIC DNA]</scope>
    <source>
        <strain evidence="17 18">DSM 15361</strain>
    </source>
</reference>
<dbReference type="CDD" id="cd24015">
    <property type="entry name" value="ASKHA_NBD_PanK-III"/>
    <property type="match status" value="1"/>
</dbReference>
<evidence type="ECO:0000256" key="7">
    <source>
        <dbReference type="ARBA" id="ARBA00022490"/>
    </source>
</evidence>
<comment type="pathway">
    <text evidence="4 16">Cofactor biosynthesis; coenzyme A biosynthesis; CoA from (R)-pantothenate: step 1/5.</text>
</comment>
<keyword evidence="9 16" id="KW-0547">Nucleotide-binding</keyword>
<feature type="binding site" evidence="16">
    <location>
        <begin position="7"/>
        <end position="14"/>
    </location>
    <ligand>
        <name>ATP</name>
        <dbReference type="ChEBI" id="CHEBI:30616"/>
    </ligand>
</feature>
<comment type="subcellular location">
    <subcellularLocation>
        <location evidence="3 16">Cytoplasm</location>
    </subcellularLocation>
</comment>
<keyword evidence="7 16" id="KW-0963">Cytoplasm</keyword>
<keyword evidence="16" id="KW-0479">Metal-binding</keyword>
<evidence type="ECO:0000256" key="13">
    <source>
        <dbReference type="ARBA" id="ARBA00022993"/>
    </source>
</evidence>
<evidence type="ECO:0000256" key="4">
    <source>
        <dbReference type="ARBA" id="ARBA00005225"/>
    </source>
</evidence>
<dbReference type="RefSeq" id="WP_111539565.1">
    <property type="nucleotide sequence ID" value="NZ_QKYV01000001.1"/>
</dbReference>
<dbReference type="PANTHER" id="PTHR34265:SF1">
    <property type="entry name" value="TYPE III PANTOTHENATE KINASE"/>
    <property type="match status" value="1"/>
</dbReference>
<comment type="cofactor">
    <cofactor evidence="16">
        <name>NH4(+)</name>
        <dbReference type="ChEBI" id="CHEBI:28938"/>
    </cofactor>
    <cofactor evidence="16">
        <name>K(+)</name>
        <dbReference type="ChEBI" id="CHEBI:29103"/>
    </cofactor>
    <text evidence="16">A monovalent cation. Ammonium or potassium.</text>
</comment>
<dbReference type="GO" id="GO:0005737">
    <property type="term" value="C:cytoplasm"/>
    <property type="evidence" value="ECO:0007669"/>
    <property type="project" value="UniProtKB-SubCell"/>
</dbReference>
<keyword evidence="10 16" id="KW-0418">Kinase</keyword>
<comment type="function">
    <text evidence="16">Catalyzes the phosphorylation of pantothenate (Pan), the first step in CoA biosynthesis.</text>
</comment>
<evidence type="ECO:0000256" key="9">
    <source>
        <dbReference type="ARBA" id="ARBA00022741"/>
    </source>
</evidence>
<evidence type="ECO:0000256" key="10">
    <source>
        <dbReference type="ARBA" id="ARBA00022777"/>
    </source>
</evidence>
<dbReference type="EC" id="2.7.1.33" evidence="6 16"/>
<comment type="subunit">
    <text evidence="5 16">Homodimer.</text>
</comment>
<dbReference type="Pfam" id="PF03309">
    <property type="entry name" value="Pan_kinase"/>
    <property type="match status" value="1"/>
</dbReference>
<comment type="catalytic activity">
    <reaction evidence="1 16">
        <text>(R)-pantothenate + ATP = (R)-4'-phosphopantothenate + ADP + H(+)</text>
        <dbReference type="Rhea" id="RHEA:16373"/>
        <dbReference type="ChEBI" id="CHEBI:10986"/>
        <dbReference type="ChEBI" id="CHEBI:15378"/>
        <dbReference type="ChEBI" id="CHEBI:29032"/>
        <dbReference type="ChEBI" id="CHEBI:30616"/>
        <dbReference type="ChEBI" id="CHEBI:456216"/>
        <dbReference type="EC" id="2.7.1.33"/>
    </reaction>
</comment>
<evidence type="ECO:0000256" key="16">
    <source>
        <dbReference type="HAMAP-Rule" id="MF_01274"/>
    </source>
</evidence>
<dbReference type="NCBIfam" id="TIGR00671">
    <property type="entry name" value="baf"/>
    <property type="match status" value="1"/>
</dbReference>
<dbReference type="GO" id="GO:0004594">
    <property type="term" value="F:pantothenate kinase activity"/>
    <property type="evidence" value="ECO:0007669"/>
    <property type="project" value="UniProtKB-UniRule"/>
</dbReference>
<evidence type="ECO:0000256" key="5">
    <source>
        <dbReference type="ARBA" id="ARBA00011738"/>
    </source>
</evidence>